<dbReference type="AlphaFoldDB" id="A0A284RAR3"/>
<reference evidence="3" key="1">
    <citation type="journal article" date="2017" name="Nat. Ecol. Evol.">
        <title>Genome expansion and lineage-specific genetic innovations in the forest pathogenic fungi Armillaria.</title>
        <authorList>
            <person name="Sipos G."/>
            <person name="Prasanna A.N."/>
            <person name="Walter M.C."/>
            <person name="O'Connor E."/>
            <person name="Balint B."/>
            <person name="Krizsan K."/>
            <person name="Kiss B."/>
            <person name="Hess J."/>
            <person name="Varga T."/>
            <person name="Slot J."/>
            <person name="Riley R."/>
            <person name="Boka B."/>
            <person name="Rigling D."/>
            <person name="Barry K."/>
            <person name="Lee J."/>
            <person name="Mihaltcheva S."/>
            <person name="LaButti K."/>
            <person name="Lipzen A."/>
            <person name="Waldron R."/>
            <person name="Moloney N.M."/>
            <person name="Sperisen C."/>
            <person name="Kredics L."/>
            <person name="Vagvoelgyi C."/>
            <person name="Patrignani A."/>
            <person name="Fitzpatrick D."/>
            <person name="Nagy I."/>
            <person name="Doyle S."/>
            <person name="Anderson J.B."/>
            <person name="Grigoriev I.V."/>
            <person name="Gueldener U."/>
            <person name="Muensterkoetter M."/>
            <person name="Nagy L.G."/>
        </authorList>
    </citation>
    <scope>NUCLEOTIDE SEQUENCE [LARGE SCALE GENOMIC DNA]</scope>
    <source>
        <strain evidence="3">C18/9</strain>
    </source>
</reference>
<feature type="region of interest" description="Disordered" evidence="1">
    <location>
        <begin position="336"/>
        <end position="371"/>
    </location>
</feature>
<feature type="region of interest" description="Disordered" evidence="1">
    <location>
        <begin position="278"/>
        <end position="307"/>
    </location>
</feature>
<evidence type="ECO:0000313" key="2">
    <source>
        <dbReference type="EMBL" id="SJL05829.1"/>
    </source>
</evidence>
<accession>A0A284RAR3</accession>
<feature type="region of interest" description="Disordered" evidence="1">
    <location>
        <begin position="142"/>
        <end position="202"/>
    </location>
</feature>
<gene>
    <name evidence="2" type="ORF">ARMOST_09165</name>
</gene>
<sequence>MSSPIPRVLSDAHRQKRKRSHRAPTAPSAAVVPVVQSSAPFVGPPYTQVVYLDTVDAVRPSKKVRAYQPTHSVGSECGDGAPPVTLPSLRRGAFHHLPPVTISRPSGVGKHTLHRRVSYGDIGPDEVSAVCAPAGDDAALVAEPSDEGSADDRSGDCSDVSDDGSSGPVRGNMFVNDIASEVSDGSESASDVEGESGSDEYAHSEDAAAVLASVPSQDATSYVGSRNTVPELRVHASGATSSSSVSADTGLLSIRMSSYNKTERGRYVDTMIQNGLGDHVASSGRDHSNPSVVISPRKQSKAQSVPVTRVVDGSPVHVTPAQAILPVRVTTPVQTARVSDASAPPTVYLEDLDGPPLPASAKKPRRARGGGKPVPIVQPLPMHTDLHALGPAAGPTGHPVKTLVLSGTRARTCLLAFAAIVLTFVAAAHSTFDAFVSGTSEVTSIQPGSGGSVAVAQLGAAISIAAGSSAGTNAARSDVLLDALDAMLGCALSCADTACDEEEEDIGTEAVPVSVLTGADATGNSDDVPEPEDESQRVMLIELQEEQHIEYYRSLPGLGKHRAMVPLGQTDDAFDQPPFIMLDVIFELFNKDALRSVVAARMFYGYGQFCNLSTMPLSTFRQDGRKLICAARTAISMIVGLVVDSSLVKIGHLGGYNGSTAAQGGKLIHGIRILPFIQPWRRETSAIGAIFDLDLLHSENMCSDGIDFATRCDSLLKPESNTNRYTTPALVQSVITKNGSGSKTASPVPMFDGCASKGRHFLFQPDDFDWLASMPRVPTNRELDRFTLVAIGYTPTVWSPGQMAPRVSMNVVMPAACLSV</sequence>
<name>A0A284RAR3_ARMOS</name>
<organism evidence="2 3">
    <name type="scientific">Armillaria ostoyae</name>
    <name type="common">Armillaria root rot fungus</name>
    <dbReference type="NCBI Taxonomy" id="47428"/>
    <lineage>
        <taxon>Eukaryota</taxon>
        <taxon>Fungi</taxon>
        <taxon>Dikarya</taxon>
        <taxon>Basidiomycota</taxon>
        <taxon>Agaricomycotina</taxon>
        <taxon>Agaricomycetes</taxon>
        <taxon>Agaricomycetidae</taxon>
        <taxon>Agaricales</taxon>
        <taxon>Marasmiineae</taxon>
        <taxon>Physalacriaceae</taxon>
        <taxon>Armillaria</taxon>
    </lineage>
</organism>
<evidence type="ECO:0000313" key="3">
    <source>
        <dbReference type="Proteomes" id="UP000219338"/>
    </source>
</evidence>
<proteinExistence type="predicted"/>
<dbReference type="Proteomes" id="UP000219338">
    <property type="component" value="Unassembled WGS sequence"/>
</dbReference>
<dbReference type="STRING" id="47428.A0A284RAR3"/>
<evidence type="ECO:0000256" key="1">
    <source>
        <dbReference type="SAM" id="MobiDB-lite"/>
    </source>
</evidence>
<protein>
    <submittedName>
        <fullName evidence="2">Uncharacterized protein</fullName>
    </submittedName>
</protein>
<feature type="region of interest" description="Disordered" evidence="1">
    <location>
        <begin position="1"/>
        <end position="30"/>
    </location>
</feature>
<dbReference type="EMBL" id="FUEG01000006">
    <property type="protein sequence ID" value="SJL05829.1"/>
    <property type="molecule type" value="Genomic_DNA"/>
</dbReference>
<keyword evidence="3" id="KW-1185">Reference proteome</keyword>
<dbReference type="OrthoDB" id="3067037at2759"/>